<accession>A0A8J3UN28</accession>
<reference evidence="2" key="1">
    <citation type="submission" date="2021-01" db="EMBL/GenBank/DDBJ databases">
        <title>Whole genome shotgun sequence of Planotetraspora silvatica NBRC 100141.</title>
        <authorList>
            <person name="Komaki H."/>
            <person name="Tamura T."/>
        </authorList>
    </citation>
    <scope>NUCLEOTIDE SEQUENCE</scope>
    <source>
        <strain evidence="2">NBRC 100141</strain>
    </source>
</reference>
<dbReference type="AlphaFoldDB" id="A0A8J3UN28"/>
<sequence>MLITTLGAGDELAVSVGIAVDPTPAVTRFTNSASLPIQTLLTLMPAEGAHDQSVAGPGQAVAYAQALRNAVREQLEMTPADHVHLFLAGPGGLALLRGHRWNRVAPTVVDEDLGPGRGYVAAFAVAA</sequence>
<proteinExistence type="predicted"/>
<protein>
    <recommendedName>
        <fullName evidence="1">SMODS-associated and fused to various effectors domain-containing protein</fullName>
    </recommendedName>
</protein>
<evidence type="ECO:0000259" key="1">
    <source>
        <dbReference type="Pfam" id="PF18145"/>
    </source>
</evidence>
<feature type="domain" description="SMODS-associated and fused to various effectors" evidence="1">
    <location>
        <begin position="7"/>
        <end position="124"/>
    </location>
</feature>
<organism evidence="2 3">
    <name type="scientific">Planotetraspora silvatica</name>
    <dbReference type="NCBI Taxonomy" id="234614"/>
    <lineage>
        <taxon>Bacteria</taxon>
        <taxon>Bacillati</taxon>
        <taxon>Actinomycetota</taxon>
        <taxon>Actinomycetes</taxon>
        <taxon>Streptosporangiales</taxon>
        <taxon>Streptosporangiaceae</taxon>
        <taxon>Planotetraspora</taxon>
    </lineage>
</organism>
<dbReference type="Pfam" id="PF18145">
    <property type="entry name" value="SAVED"/>
    <property type="match status" value="1"/>
</dbReference>
<keyword evidence="3" id="KW-1185">Reference proteome</keyword>
<gene>
    <name evidence="2" type="ORF">Psi02_46420</name>
</gene>
<evidence type="ECO:0000313" key="3">
    <source>
        <dbReference type="Proteomes" id="UP000644610"/>
    </source>
</evidence>
<dbReference type="NCBIfam" id="NF033611">
    <property type="entry name" value="SAVED"/>
    <property type="match status" value="1"/>
</dbReference>
<comment type="caution">
    <text evidence="2">The sequence shown here is derived from an EMBL/GenBank/DDBJ whole genome shotgun (WGS) entry which is preliminary data.</text>
</comment>
<name>A0A8J3UN28_9ACTN</name>
<dbReference type="Proteomes" id="UP000644610">
    <property type="component" value="Unassembled WGS sequence"/>
</dbReference>
<evidence type="ECO:0000313" key="2">
    <source>
        <dbReference type="EMBL" id="GII48218.1"/>
    </source>
</evidence>
<dbReference type="EMBL" id="BOOQ01000030">
    <property type="protein sequence ID" value="GII48218.1"/>
    <property type="molecule type" value="Genomic_DNA"/>
</dbReference>
<dbReference type="InterPro" id="IPR040836">
    <property type="entry name" value="SAVED"/>
</dbReference>